<dbReference type="AlphaFoldDB" id="A0A1H1R4P3"/>
<evidence type="ECO:0000256" key="1">
    <source>
        <dbReference type="ARBA" id="ARBA00007118"/>
    </source>
</evidence>
<dbReference type="Gene3D" id="3.40.109.10">
    <property type="entry name" value="NADH Oxidase"/>
    <property type="match status" value="1"/>
</dbReference>
<organism evidence="4 5">
    <name type="scientific">Microlunatus soli</name>
    <dbReference type="NCBI Taxonomy" id="630515"/>
    <lineage>
        <taxon>Bacteria</taxon>
        <taxon>Bacillati</taxon>
        <taxon>Actinomycetota</taxon>
        <taxon>Actinomycetes</taxon>
        <taxon>Propionibacteriales</taxon>
        <taxon>Propionibacteriaceae</taxon>
        <taxon>Microlunatus</taxon>
    </lineage>
</organism>
<accession>A0A1H1R4P3</accession>
<evidence type="ECO:0000313" key="4">
    <source>
        <dbReference type="EMBL" id="SDS30565.1"/>
    </source>
</evidence>
<comment type="similarity">
    <text evidence="1">Belongs to the nitroreductase family.</text>
</comment>
<dbReference type="GO" id="GO:0016491">
    <property type="term" value="F:oxidoreductase activity"/>
    <property type="evidence" value="ECO:0007669"/>
    <property type="project" value="UniProtKB-KW"/>
</dbReference>
<dbReference type="Pfam" id="PF00881">
    <property type="entry name" value="Nitroreductase"/>
    <property type="match status" value="1"/>
</dbReference>
<name>A0A1H1R4P3_9ACTN</name>
<dbReference type="InterPro" id="IPR000415">
    <property type="entry name" value="Nitroreductase-like"/>
</dbReference>
<dbReference type="EMBL" id="LT629772">
    <property type="protein sequence ID" value="SDS30565.1"/>
    <property type="molecule type" value="Genomic_DNA"/>
</dbReference>
<dbReference type="SUPFAM" id="SSF55469">
    <property type="entry name" value="FMN-dependent nitroreductase-like"/>
    <property type="match status" value="1"/>
</dbReference>
<protein>
    <submittedName>
        <fullName evidence="4">Nitroreductase</fullName>
    </submittedName>
</protein>
<evidence type="ECO:0000313" key="5">
    <source>
        <dbReference type="Proteomes" id="UP000199103"/>
    </source>
</evidence>
<gene>
    <name evidence="4" type="ORF">SAMN04489812_1502</name>
</gene>
<sequence length="226" mass="24641">MEFGEVARRRRMVRDYDPERPLPDGLLDRLVDLGLRAPTAGFTQGVSFLILATAADRERFWAATSDGGEPDSWLRGMRTAPGLVLVLSSAEAYLDRYAEPDKGWTERSTEPWTAPYWFVDAGMAAMAMLYGVVDAGLGGCFFGVPADRVQAVRGSFAIPPDRSVVGVLSVGYPAGGERRSGSPRSRRRRPRTELVRYGRWAETNGNIDDSVTHVTRETGEIGAGGG</sequence>
<dbReference type="CDD" id="cd02062">
    <property type="entry name" value="Nitro_FMN_reductase"/>
    <property type="match status" value="1"/>
</dbReference>
<dbReference type="PANTHER" id="PTHR43673:SF10">
    <property type="entry name" value="NADH DEHYDROGENASE_NAD(P)H NITROREDUCTASE XCC3605-RELATED"/>
    <property type="match status" value="1"/>
</dbReference>
<dbReference type="InterPro" id="IPR029479">
    <property type="entry name" value="Nitroreductase"/>
</dbReference>
<dbReference type="STRING" id="630515.SAMN04489812_1502"/>
<dbReference type="OrthoDB" id="3358989at2"/>
<evidence type="ECO:0000259" key="3">
    <source>
        <dbReference type="Pfam" id="PF00881"/>
    </source>
</evidence>
<evidence type="ECO:0000256" key="2">
    <source>
        <dbReference type="ARBA" id="ARBA00023002"/>
    </source>
</evidence>
<dbReference type="Proteomes" id="UP000199103">
    <property type="component" value="Chromosome I"/>
</dbReference>
<keyword evidence="2" id="KW-0560">Oxidoreductase</keyword>
<proteinExistence type="inferred from homology"/>
<dbReference type="PANTHER" id="PTHR43673">
    <property type="entry name" value="NAD(P)H NITROREDUCTASE YDGI-RELATED"/>
    <property type="match status" value="1"/>
</dbReference>
<dbReference type="RefSeq" id="WP_091522318.1">
    <property type="nucleotide sequence ID" value="NZ_LT629772.1"/>
</dbReference>
<feature type="domain" description="Nitroreductase" evidence="3">
    <location>
        <begin position="8"/>
        <end position="172"/>
    </location>
</feature>
<reference evidence="4 5" key="1">
    <citation type="submission" date="2016-10" db="EMBL/GenBank/DDBJ databases">
        <authorList>
            <person name="de Groot N.N."/>
        </authorList>
    </citation>
    <scope>NUCLEOTIDE SEQUENCE [LARGE SCALE GENOMIC DNA]</scope>
    <source>
        <strain evidence="4 5">DSM 21800</strain>
    </source>
</reference>
<keyword evidence="5" id="KW-1185">Reference proteome</keyword>